<name>A0A2T0WAM1_9BACT</name>
<comment type="caution">
    <text evidence="2">The sequence shown here is derived from an EMBL/GenBank/DDBJ whole genome shotgun (WGS) entry which is preliminary data.</text>
</comment>
<gene>
    <name evidence="2" type="ORF">CLW00_1264</name>
</gene>
<dbReference type="Gene3D" id="2.60.40.10">
    <property type="entry name" value="Immunoglobulins"/>
    <property type="match status" value="1"/>
</dbReference>
<dbReference type="OrthoDB" id="6658153at2"/>
<sequence length="272" mass="29717">MKIILLSSLFVLISWSAIAQVSLAPTTVFADANGIGTMYVSNGSDKAQEVNISFLFGYPGNDPEGNVVMVYDDSIRAAQSGLGDRIRTFPRSFVLEPGQQQTVRFQIRPDRSKPAGTYFTRVKILSGEQTAAVEDQSTEGISAQVSFKLEQVISAFYKTGETSTGLDFSKFEAAKKEDAIVVHSEFTVLGNSPYLGSIEAQVRSADGKEVGRQEQTLALYYEGIRTFSIPIPEDLASGTYEVALTFQTKRSDISVSDLVFAEPIVKKLMVSF</sequence>
<feature type="chain" id="PRO_5015778672" description="P pilus assembly chaperone PapD" evidence="1">
    <location>
        <begin position="20"/>
        <end position="272"/>
    </location>
</feature>
<feature type="signal peptide" evidence="1">
    <location>
        <begin position="1"/>
        <end position="19"/>
    </location>
</feature>
<dbReference type="Proteomes" id="UP000238157">
    <property type="component" value="Unassembled WGS sequence"/>
</dbReference>
<keyword evidence="1" id="KW-0732">Signal</keyword>
<evidence type="ECO:0008006" key="4">
    <source>
        <dbReference type="Google" id="ProtNLM"/>
    </source>
</evidence>
<organism evidence="2 3">
    <name type="scientific">Mongoliibacter ruber</name>
    <dbReference type="NCBI Taxonomy" id="1750599"/>
    <lineage>
        <taxon>Bacteria</taxon>
        <taxon>Pseudomonadati</taxon>
        <taxon>Bacteroidota</taxon>
        <taxon>Cytophagia</taxon>
        <taxon>Cytophagales</taxon>
        <taxon>Cyclobacteriaceae</taxon>
        <taxon>Mongoliibacter</taxon>
    </lineage>
</organism>
<proteinExistence type="predicted"/>
<dbReference type="AlphaFoldDB" id="A0A2T0WAM1"/>
<dbReference type="EMBL" id="PVTR01000026">
    <property type="protein sequence ID" value="PRY83748.1"/>
    <property type="molecule type" value="Genomic_DNA"/>
</dbReference>
<dbReference type="InterPro" id="IPR013783">
    <property type="entry name" value="Ig-like_fold"/>
</dbReference>
<dbReference type="RefSeq" id="WP_106135667.1">
    <property type="nucleotide sequence ID" value="NZ_PVTR01000026.1"/>
</dbReference>
<reference evidence="2 3" key="1">
    <citation type="submission" date="2018-03" db="EMBL/GenBank/DDBJ databases">
        <title>Genomic Encyclopedia of Archaeal and Bacterial Type Strains, Phase II (KMG-II): from individual species to whole genera.</title>
        <authorList>
            <person name="Goeker M."/>
        </authorList>
    </citation>
    <scope>NUCLEOTIDE SEQUENCE [LARGE SCALE GENOMIC DNA]</scope>
    <source>
        <strain evidence="2 3">DSM 27929</strain>
    </source>
</reference>
<evidence type="ECO:0000313" key="2">
    <source>
        <dbReference type="EMBL" id="PRY83748.1"/>
    </source>
</evidence>
<evidence type="ECO:0000313" key="3">
    <source>
        <dbReference type="Proteomes" id="UP000238157"/>
    </source>
</evidence>
<evidence type="ECO:0000256" key="1">
    <source>
        <dbReference type="SAM" id="SignalP"/>
    </source>
</evidence>
<keyword evidence="3" id="KW-1185">Reference proteome</keyword>
<accession>A0A2T0WAM1</accession>
<protein>
    <recommendedName>
        <fullName evidence="4">P pilus assembly chaperone PapD</fullName>
    </recommendedName>
</protein>